<dbReference type="EMBL" id="BPLR01008960">
    <property type="protein sequence ID" value="GIY28574.1"/>
    <property type="molecule type" value="Genomic_DNA"/>
</dbReference>
<name>A0AAV4S5E0_CAEEX</name>
<keyword evidence="2" id="KW-1185">Reference proteome</keyword>
<accession>A0AAV4S5E0</accession>
<sequence length="86" mass="9798">MSGSKYNGCWDYRTRPLSHLINGLCNHCSPFQMPDVHNNDPSDVRIVLSSPFFVTSLDGSNYHTIRFFDLISLLSVRLLFNDGLFS</sequence>
<dbReference type="Proteomes" id="UP001054945">
    <property type="component" value="Unassembled WGS sequence"/>
</dbReference>
<reference evidence="1 2" key="1">
    <citation type="submission" date="2021-06" db="EMBL/GenBank/DDBJ databases">
        <title>Caerostris extrusa draft genome.</title>
        <authorList>
            <person name="Kono N."/>
            <person name="Arakawa K."/>
        </authorList>
    </citation>
    <scope>NUCLEOTIDE SEQUENCE [LARGE SCALE GENOMIC DNA]</scope>
</reference>
<protein>
    <submittedName>
        <fullName evidence="1">Uncharacterized protein</fullName>
    </submittedName>
</protein>
<organism evidence="1 2">
    <name type="scientific">Caerostris extrusa</name>
    <name type="common">Bark spider</name>
    <name type="synonym">Caerostris bankana</name>
    <dbReference type="NCBI Taxonomy" id="172846"/>
    <lineage>
        <taxon>Eukaryota</taxon>
        <taxon>Metazoa</taxon>
        <taxon>Ecdysozoa</taxon>
        <taxon>Arthropoda</taxon>
        <taxon>Chelicerata</taxon>
        <taxon>Arachnida</taxon>
        <taxon>Araneae</taxon>
        <taxon>Araneomorphae</taxon>
        <taxon>Entelegynae</taxon>
        <taxon>Araneoidea</taxon>
        <taxon>Araneidae</taxon>
        <taxon>Caerostris</taxon>
    </lineage>
</organism>
<dbReference type="AlphaFoldDB" id="A0AAV4S5E0"/>
<evidence type="ECO:0000313" key="1">
    <source>
        <dbReference type="EMBL" id="GIY28574.1"/>
    </source>
</evidence>
<comment type="caution">
    <text evidence="1">The sequence shown here is derived from an EMBL/GenBank/DDBJ whole genome shotgun (WGS) entry which is preliminary data.</text>
</comment>
<proteinExistence type="predicted"/>
<gene>
    <name evidence="1" type="ORF">CEXT_495121</name>
</gene>
<evidence type="ECO:0000313" key="2">
    <source>
        <dbReference type="Proteomes" id="UP001054945"/>
    </source>
</evidence>